<dbReference type="NCBIfam" id="NF006592">
    <property type="entry name" value="PRK09125.1"/>
    <property type="match status" value="1"/>
</dbReference>
<dbReference type="Gene3D" id="3.30.470.30">
    <property type="entry name" value="DNA ligase/mRNA capping enzyme"/>
    <property type="match status" value="1"/>
</dbReference>
<evidence type="ECO:0000256" key="6">
    <source>
        <dbReference type="ARBA" id="ARBA00034003"/>
    </source>
</evidence>
<keyword evidence="3" id="KW-0235">DNA replication</keyword>
<comment type="catalytic activity">
    <reaction evidence="6">
        <text>ATP + (deoxyribonucleotide)n-3'-hydroxyl + 5'-phospho-(deoxyribonucleotide)m = (deoxyribonucleotide)n+m + AMP + diphosphate.</text>
        <dbReference type="EC" id="6.5.1.1"/>
    </reaction>
</comment>
<dbReference type="EMBL" id="CP033577">
    <property type="protein sequence ID" value="AYV22907.1"/>
    <property type="molecule type" value="Genomic_DNA"/>
</dbReference>
<evidence type="ECO:0000313" key="9">
    <source>
        <dbReference type="EMBL" id="PRQ66589.1"/>
    </source>
</evidence>
<dbReference type="CDD" id="cd08041">
    <property type="entry name" value="OBF_kDNA_ligase_like"/>
    <property type="match status" value="1"/>
</dbReference>
<dbReference type="InterPro" id="IPR012340">
    <property type="entry name" value="NA-bd_OB-fold"/>
</dbReference>
<dbReference type="EMBL" id="NWTN01000011">
    <property type="protein sequence ID" value="PRQ66589.1"/>
    <property type="molecule type" value="Genomic_DNA"/>
</dbReference>
<keyword evidence="4" id="KW-0227">DNA damage</keyword>
<keyword evidence="5" id="KW-0234">DNA repair</keyword>
<dbReference type="PANTHER" id="PTHR47810">
    <property type="entry name" value="DNA LIGASE"/>
    <property type="match status" value="1"/>
</dbReference>
<reference evidence="9 10" key="2">
    <citation type="submission" date="2018-03" db="EMBL/GenBank/DDBJ databases">
        <title>Genetic Diversity and Phenotypic Plasticity of AHL Mediated Quorum Sensing in Environmental Strains of Vibrio mediterranei.</title>
        <authorList>
            <person name="Lantoine F."/>
            <person name="Vouve F."/>
        </authorList>
    </citation>
    <scope>NUCLEOTIDE SEQUENCE [LARGE SCALE GENOMIC DNA]</scope>
    <source>
        <strain evidence="9 10">17LN0615E</strain>
    </source>
</reference>
<keyword evidence="2 8" id="KW-0436">Ligase</keyword>
<protein>
    <submittedName>
        <fullName evidence="8">DNA ligase</fullName>
    </submittedName>
</protein>
<dbReference type="InterPro" id="IPR012310">
    <property type="entry name" value="DNA_ligase_ATP-dep_cent"/>
</dbReference>
<evidence type="ECO:0000313" key="10">
    <source>
        <dbReference type="Proteomes" id="UP000238163"/>
    </source>
</evidence>
<comment type="cofactor">
    <cofactor evidence="1">
        <name>a divalent metal cation</name>
        <dbReference type="ChEBI" id="CHEBI:60240"/>
    </cofactor>
</comment>
<dbReference type="Gene3D" id="3.30.1490.70">
    <property type="match status" value="1"/>
</dbReference>
<dbReference type="SUPFAM" id="SSF56091">
    <property type="entry name" value="DNA ligase/mRNA capping enzyme, catalytic domain"/>
    <property type="match status" value="1"/>
</dbReference>
<dbReference type="Pfam" id="PF14743">
    <property type="entry name" value="DNA_ligase_OB_2"/>
    <property type="match status" value="1"/>
</dbReference>
<dbReference type="Pfam" id="PF01068">
    <property type="entry name" value="DNA_ligase_A_M"/>
    <property type="match status" value="1"/>
</dbReference>
<evidence type="ECO:0000256" key="3">
    <source>
        <dbReference type="ARBA" id="ARBA00022705"/>
    </source>
</evidence>
<dbReference type="PROSITE" id="PS50160">
    <property type="entry name" value="DNA_LIGASE_A3"/>
    <property type="match status" value="1"/>
</dbReference>
<gene>
    <name evidence="9" type="ORF">COR51_16785</name>
    <name evidence="8" type="ORF">ECB94_17320</name>
</gene>
<evidence type="ECO:0000313" key="8">
    <source>
        <dbReference type="EMBL" id="AYV22907.1"/>
    </source>
</evidence>
<dbReference type="GO" id="GO:0006260">
    <property type="term" value="P:DNA replication"/>
    <property type="evidence" value="ECO:0007669"/>
    <property type="project" value="UniProtKB-KW"/>
</dbReference>
<dbReference type="InterPro" id="IPR029319">
    <property type="entry name" value="DNA_ligase_OB"/>
</dbReference>
<reference evidence="9 10" key="1">
    <citation type="submission" date="2017-09" db="EMBL/GenBank/DDBJ databases">
        <authorList>
            <person name="Girard L."/>
            <person name="Lami R."/>
            <person name="Suzuki M."/>
            <person name="Baudart J."/>
        </authorList>
    </citation>
    <scope>NUCLEOTIDE SEQUENCE [LARGE SCALE GENOMIC DNA]</scope>
    <source>
        <strain evidence="9 10">17LN0615E</strain>
    </source>
</reference>
<dbReference type="Proteomes" id="UP000279760">
    <property type="component" value="Chromosome 1"/>
</dbReference>
<organism evidence="8 11">
    <name type="scientific">Vibrio mediterranei</name>
    <dbReference type="NCBI Taxonomy" id="689"/>
    <lineage>
        <taxon>Bacteria</taxon>
        <taxon>Pseudomonadati</taxon>
        <taxon>Pseudomonadota</taxon>
        <taxon>Gammaproteobacteria</taxon>
        <taxon>Vibrionales</taxon>
        <taxon>Vibrionaceae</taxon>
        <taxon>Vibrio</taxon>
    </lineage>
</organism>
<evidence type="ECO:0000256" key="4">
    <source>
        <dbReference type="ARBA" id="ARBA00022763"/>
    </source>
</evidence>
<name>A0A2S9ZLF6_9VIBR</name>
<feature type="domain" description="ATP-dependent DNA ligase family profile" evidence="7">
    <location>
        <begin position="134"/>
        <end position="236"/>
    </location>
</feature>
<proteinExistence type="predicted"/>
<sequence length="286" mass="32731">MNRANYWPYIISISMLSTDGFAEGVAYLDTKPSVVNAINYDQSLNINEYYVSEKLDGIRAIWTGEQLVTRSGRVINAPDWFTHSLPAIMVEGELWAGRQQFSKVQNTVLDLKPDNEAWQEIRFKLFDAPGHLGTFEQRYEFLKRYCESVALRHVQCVEQRTVLSHKELDDYLESITANKAEGLMLKLKHEVYHPGRNHSLVKVKTVQDMEGLVVGYKEGKGKYQGKMGALLIELSDGARFYVGSGFSDIERTNPPKIGTMITFKHNGWTVNGLPRFARFFRIRDPE</sequence>
<dbReference type="AlphaFoldDB" id="A0A2S9ZLF6"/>
<evidence type="ECO:0000313" key="11">
    <source>
        <dbReference type="Proteomes" id="UP000279760"/>
    </source>
</evidence>
<accession>A0A2S9ZLF6</accession>
<dbReference type="SUPFAM" id="SSF50249">
    <property type="entry name" value="Nucleic acid-binding proteins"/>
    <property type="match status" value="1"/>
</dbReference>
<dbReference type="GO" id="GO:0006281">
    <property type="term" value="P:DNA repair"/>
    <property type="evidence" value="ECO:0007669"/>
    <property type="project" value="UniProtKB-KW"/>
</dbReference>
<dbReference type="Proteomes" id="UP000238163">
    <property type="component" value="Unassembled WGS sequence"/>
</dbReference>
<evidence type="ECO:0000256" key="2">
    <source>
        <dbReference type="ARBA" id="ARBA00022598"/>
    </source>
</evidence>
<evidence type="ECO:0000256" key="1">
    <source>
        <dbReference type="ARBA" id="ARBA00001968"/>
    </source>
</evidence>
<dbReference type="Gene3D" id="2.40.50.140">
    <property type="entry name" value="Nucleic acid-binding proteins"/>
    <property type="match status" value="1"/>
</dbReference>
<dbReference type="GO" id="GO:0006310">
    <property type="term" value="P:DNA recombination"/>
    <property type="evidence" value="ECO:0007669"/>
    <property type="project" value="InterPro"/>
</dbReference>
<reference evidence="8 11" key="3">
    <citation type="submission" date="2018-11" db="EMBL/GenBank/DDBJ databases">
        <title>Complete Genome Sequence of Vbrio mediterranei 117-T6: a Potential Pathogen Bacteria Isolated from the Conchocelis of Pyropia.</title>
        <authorList>
            <person name="Liu Q."/>
        </authorList>
    </citation>
    <scope>NUCLEOTIDE SEQUENCE [LARGE SCALE GENOMIC DNA]</scope>
    <source>
        <strain evidence="8 11">117-T6</strain>
    </source>
</reference>
<keyword evidence="10" id="KW-1185">Reference proteome</keyword>
<evidence type="ECO:0000259" key="7">
    <source>
        <dbReference type="PROSITE" id="PS50160"/>
    </source>
</evidence>
<dbReference type="GeneID" id="64086055"/>
<dbReference type="GO" id="GO:0003910">
    <property type="term" value="F:DNA ligase (ATP) activity"/>
    <property type="evidence" value="ECO:0007669"/>
    <property type="project" value="UniProtKB-EC"/>
</dbReference>
<dbReference type="InterPro" id="IPR050326">
    <property type="entry name" value="NAD_dep_DNA_ligaseB"/>
</dbReference>
<dbReference type="GO" id="GO:0005524">
    <property type="term" value="F:ATP binding"/>
    <property type="evidence" value="ECO:0007669"/>
    <property type="project" value="InterPro"/>
</dbReference>
<dbReference type="PANTHER" id="PTHR47810:SF1">
    <property type="entry name" value="DNA LIGASE B"/>
    <property type="match status" value="1"/>
</dbReference>
<dbReference type="CDD" id="cd07896">
    <property type="entry name" value="Adenylation_kDNA_ligase_like"/>
    <property type="match status" value="1"/>
</dbReference>
<evidence type="ECO:0000256" key="5">
    <source>
        <dbReference type="ARBA" id="ARBA00023204"/>
    </source>
</evidence>
<dbReference type="RefSeq" id="WP_006072449.1">
    <property type="nucleotide sequence ID" value="NZ_CP033577.1"/>
</dbReference>